<sequence length="501" mass="53906">MKFLLGVIALASASVKEELTGDEFNDLKDKSPLFVKFYAPWCGHCKNLAPTWTELAEEINPDAEWEAQIVSVDCTQYKQVCADNGVQGYPTLKLFFPGEAEGTKYQGARSKQALSDWLDGELAKQFDDAVDVAKDAAATAAPKKGEVAALTAATFKSTVAPAEQVTFVKFFAPWCGHCKKMAQTWVDLAKDQAAVDNVVIAEVDCTVEQSVCQENGVKGYPTLKAFKGGKEIEKYAGGRDMASFKAALTKYTGAKAAPKAEEPKATASGSGSTDLTADNFASSIGNGNWFVKFYAPWCGHCKAMAQTWEDLANAQTNSNPKVNIASVDCTQHNDICKENGVKGFPTLLFFQNGKNLGKHQGGRDQKSLESSIKSFINPNAAKEEEKKASAGSGEFDAAMAGKHTFVKFFAPWCGHCKAMAPAWKELQGAFEGSATTQILDVDCTSDEGKPLCQAAGVRGYPTLQYFGPKIVLGSGEKYAGGRDLASLKKFIEGKATEHDEL</sequence>
<dbReference type="InterPro" id="IPR013766">
    <property type="entry name" value="Thioredoxin_domain"/>
</dbReference>
<feature type="domain" description="Thioredoxin" evidence="3">
    <location>
        <begin position="254"/>
        <end position="373"/>
    </location>
</feature>
<comment type="similarity">
    <text evidence="1">Belongs to the protein disulfide isomerase family.</text>
</comment>
<gene>
    <name evidence="4" type="ORF">OKIOD_LOCUS6514</name>
</gene>
<dbReference type="PROSITE" id="PS00194">
    <property type="entry name" value="THIOREDOXIN_1"/>
    <property type="match status" value="4"/>
</dbReference>
<dbReference type="Pfam" id="PF00085">
    <property type="entry name" value="Thioredoxin"/>
    <property type="match status" value="4"/>
</dbReference>
<dbReference type="InterPro" id="IPR017937">
    <property type="entry name" value="Thioredoxin_CS"/>
</dbReference>
<feature type="domain" description="Thioredoxin" evidence="3">
    <location>
        <begin position="127"/>
        <end position="253"/>
    </location>
</feature>
<keyword evidence="5" id="KW-1185">Reference proteome</keyword>
<dbReference type="Proteomes" id="UP001158576">
    <property type="component" value="Chromosome XSR"/>
</dbReference>
<evidence type="ECO:0000313" key="4">
    <source>
        <dbReference type="EMBL" id="CAG5097152.1"/>
    </source>
</evidence>
<dbReference type="Gene3D" id="3.40.30.10">
    <property type="entry name" value="Glutaredoxin"/>
    <property type="match status" value="4"/>
</dbReference>
<proteinExistence type="inferred from homology"/>
<dbReference type="PANTHER" id="PTHR45672:SF3">
    <property type="entry name" value="THIOREDOXIN DOMAIN-CONTAINING PROTEIN 5"/>
    <property type="match status" value="1"/>
</dbReference>
<keyword evidence="2" id="KW-0732">Signal</keyword>
<dbReference type="InterPro" id="IPR036249">
    <property type="entry name" value="Thioredoxin-like_sf"/>
</dbReference>
<dbReference type="EMBL" id="OU015569">
    <property type="protein sequence ID" value="CAG5097152.1"/>
    <property type="molecule type" value="Genomic_DNA"/>
</dbReference>
<evidence type="ECO:0000256" key="2">
    <source>
        <dbReference type="ARBA" id="ARBA00022729"/>
    </source>
</evidence>
<evidence type="ECO:0000313" key="5">
    <source>
        <dbReference type="Proteomes" id="UP001158576"/>
    </source>
</evidence>
<dbReference type="PRINTS" id="PR00421">
    <property type="entry name" value="THIOREDOXIN"/>
</dbReference>
<evidence type="ECO:0000256" key="1">
    <source>
        <dbReference type="ARBA" id="ARBA00006347"/>
    </source>
</evidence>
<accession>A0ABN7SGC8</accession>
<protein>
    <submittedName>
        <fullName evidence="4">Oidioi.mRNA.OKI2018_I69.XSR.g14956.t1.cds</fullName>
    </submittedName>
</protein>
<feature type="domain" description="Thioredoxin" evidence="3">
    <location>
        <begin position="374"/>
        <end position="496"/>
    </location>
</feature>
<organism evidence="4 5">
    <name type="scientific">Oikopleura dioica</name>
    <name type="common">Tunicate</name>
    <dbReference type="NCBI Taxonomy" id="34765"/>
    <lineage>
        <taxon>Eukaryota</taxon>
        <taxon>Metazoa</taxon>
        <taxon>Chordata</taxon>
        <taxon>Tunicata</taxon>
        <taxon>Appendicularia</taxon>
        <taxon>Copelata</taxon>
        <taxon>Oikopleuridae</taxon>
        <taxon>Oikopleura</taxon>
    </lineage>
</organism>
<evidence type="ECO:0000259" key="3">
    <source>
        <dbReference type="PROSITE" id="PS51352"/>
    </source>
</evidence>
<dbReference type="PROSITE" id="PS51354">
    <property type="entry name" value="GLUTAREDOXIN_2"/>
    <property type="match status" value="1"/>
</dbReference>
<reference evidence="4 5" key="1">
    <citation type="submission" date="2021-04" db="EMBL/GenBank/DDBJ databases">
        <authorList>
            <person name="Bliznina A."/>
        </authorList>
    </citation>
    <scope>NUCLEOTIDE SEQUENCE [LARGE SCALE GENOMIC DNA]</scope>
</reference>
<dbReference type="PANTHER" id="PTHR45672">
    <property type="entry name" value="PROTEIN DISULFIDE-ISOMERASE C17H9.14C-RELATED"/>
    <property type="match status" value="1"/>
</dbReference>
<dbReference type="SUPFAM" id="SSF52833">
    <property type="entry name" value="Thioredoxin-like"/>
    <property type="match status" value="4"/>
</dbReference>
<name>A0ABN7SGC8_OIKDI</name>
<dbReference type="PROSITE" id="PS51352">
    <property type="entry name" value="THIOREDOXIN_2"/>
    <property type="match status" value="4"/>
</dbReference>
<feature type="domain" description="Thioredoxin" evidence="3">
    <location>
        <begin position="4"/>
        <end position="123"/>
    </location>
</feature>
<dbReference type="InterPro" id="IPR051063">
    <property type="entry name" value="PDI"/>
</dbReference>